<dbReference type="PRINTS" id="PR00398">
    <property type="entry name" value="STRDHORMONER"/>
</dbReference>
<name>A0A0N4VA50_ENTVE</name>
<sequence>MHYGVLTCFGCKGFFRRTLKRATEYSCKHNGNCIVDRHERNSCRYCRFKRCLEVGMDPKAVRPDRDATGRHYQARVRRSKLIGDDENYDLPVGDDWCRKLPVEMRTTLMQLMNIELIVSDFYHYAKSIYPLPFKSLKQILDDPSLLDGSRTEMRYEPYRKIAKDELLAIAHRRLIAIIDWVDNLSDIMDLQSVEDKLILVKSGFAPLTIFAFCSSTIITVFQRISELFLLKNISPITSHCSHLSNRIIDRSLDELVEPFRAMHLNEEETVLLKAIIVLNPYLKHLSKEASEQIAEMRDRIQETLYHVVRETHPKEAASSRFGNLLLFTPTIMTLGNIMYENLQFVQSFGKQSIDPLLCELLDNIEPVEDVRLPYCDDFNDLAMRPSTSSSSVSSLFSGYSDESIFSFLPSQQQSLAPINPVECPGLSNACSLPNLDQMESDPDYNVTLTADMFTGMRQAMSAAQNMDVDRHDTPPNSPQFGYTPVPTPRPHFFLEKYGNRHRFTVTARRLSADQPNLTPTRADSSASSISKTSSNSTTPIPITVAGLQTANGKQFSFT</sequence>
<keyword evidence="6" id="KW-0805">Transcription regulation</keyword>
<evidence type="ECO:0000256" key="7">
    <source>
        <dbReference type="ARBA" id="ARBA00023125"/>
    </source>
</evidence>
<dbReference type="PROSITE" id="PS51030">
    <property type="entry name" value="NUCLEAR_REC_DBD_2"/>
    <property type="match status" value="1"/>
</dbReference>
<dbReference type="InterPro" id="IPR035500">
    <property type="entry name" value="NHR-like_dom_sf"/>
</dbReference>
<evidence type="ECO:0000256" key="4">
    <source>
        <dbReference type="ARBA" id="ARBA00022771"/>
    </source>
</evidence>
<dbReference type="Gene3D" id="1.10.565.10">
    <property type="entry name" value="Retinoid X Receptor"/>
    <property type="match status" value="1"/>
</dbReference>
<keyword evidence="10" id="KW-0539">Nucleus</keyword>
<dbReference type="EMBL" id="UXUI01008673">
    <property type="protein sequence ID" value="VDD92102.1"/>
    <property type="molecule type" value="Genomic_DNA"/>
</dbReference>
<dbReference type="InterPro" id="IPR001723">
    <property type="entry name" value="Nuclear_hrmn_rcpt"/>
</dbReference>
<dbReference type="STRING" id="51028.A0A0N4VA50"/>
<evidence type="ECO:0000259" key="14">
    <source>
        <dbReference type="PROSITE" id="PS51843"/>
    </source>
</evidence>
<dbReference type="FunFam" id="3.30.50.10:FF:000030">
    <property type="entry name" value="Nuclear Hormone Receptor family"/>
    <property type="match status" value="1"/>
</dbReference>
<evidence type="ECO:0000313" key="17">
    <source>
        <dbReference type="WBParaSite" id="EVEC_0000733201-mRNA-1"/>
    </source>
</evidence>
<evidence type="ECO:0000259" key="13">
    <source>
        <dbReference type="PROSITE" id="PS51030"/>
    </source>
</evidence>
<keyword evidence="16" id="KW-1185">Reference proteome</keyword>
<feature type="domain" description="Nuclear receptor" evidence="13">
    <location>
        <begin position="1"/>
        <end position="63"/>
    </location>
</feature>
<feature type="compositionally biased region" description="Polar residues" evidence="12">
    <location>
        <begin position="513"/>
        <end position="523"/>
    </location>
</feature>
<reference evidence="15 16" key="2">
    <citation type="submission" date="2018-10" db="EMBL/GenBank/DDBJ databases">
        <authorList>
            <consortium name="Pathogen Informatics"/>
        </authorList>
    </citation>
    <scope>NUCLEOTIDE SEQUENCE [LARGE SCALE GENOMIC DNA]</scope>
</reference>
<gene>
    <name evidence="15" type="ORF">EVEC_LOCUS6853</name>
</gene>
<dbReference type="SUPFAM" id="SSF48508">
    <property type="entry name" value="Nuclear receptor ligand-binding domain"/>
    <property type="match status" value="1"/>
</dbReference>
<dbReference type="AlphaFoldDB" id="A0A0N4VA50"/>
<evidence type="ECO:0000256" key="8">
    <source>
        <dbReference type="ARBA" id="ARBA00023163"/>
    </source>
</evidence>
<protein>
    <submittedName>
        <fullName evidence="17">Nuclear receptor</fullName>
    </submittedName>
</protein>
<evidence type="ECO:0000256" key="6">
    <source>
        <dbReference type="ARBA" id="ARBA00023015"/>
    </source>
</evidence>
<dbReference type="InterPro" id="IPR000536">
    <property type="entry name" value="Nucl_hrmn_rcpt_lig-bd"/>
</dbReference>
<dbReference type="PRINTS" id="PR00047">
    <property type="entry name" value="STROIDFINGER"/>
</dbReference>
<dbReference type="Proteomes" id="UP000274131">
    <property type="component" value="Unassembled WGS sequence"/>
</dbReference>
<keyword evidence="8" id="KW-0804">Transcription</keyword>
<dbReference type="SUPFAM" id="SSF57716">
    <property type="entry name" value="Glucocorticoid receptor-like (DNA-binding domain)"/>
    <property type="match status" value="1"/>
</dbReference>
<evidence type="ECO:0000256" key="3">
    <source>
        <dbReference type="ARBA" id="ARBA00022723"/>
    </source>
</evidence>
<dbReference type="SMART" id="SM00430">
    <property type="entry name" value="HOLI"/>
    <property type="match status" value="1"/>
</dbReference>
<dbReference type="PROSITE" id="PS51843">
    <property type="entry name" value="NR_LBD"/>
    <property type="match status" value="1"/>
</dbReference>
<keyword evidence="7" id="KW-0238">DNA-binding</keyword>
<evidence type="ECO:0000256" key="10">
    <source>
        <dbReference type="ARBA" id="ARBA00023242"/>
    </source>
</evidence>
<keyword evidence="4" id="KW-0863">Zinc-finger</keyword>
<dbReference type="InterPro" id="IPR001628">
    <property type="entry name" value="Znf_hrmn_rcpt"/>
</dbReference>
<dbReference type="InterPro" id="IPR049636">
    <property type="entry name" value="HNF4-like_DBD"/>
</dbReference>
<evidence type="ECO:0000313" key="15">
    <source>
        <dbReference type="EMBL" id="VDD92102.1"/>
    </source>
</evidence>
<evidence type="ECO:0000256" key="9">
    <source>
        <dbReference type="ARBA" id="ARBA00023170"/>
    </source>
</evidence>
<evidence type="ECO:0000256" key="1">
    <source>
        <dbReference type="ARBA" id="ARBA00004123"/>
    </source>
</evidence>
<dbReference type="GO" id="GO:0008270">
    <property type="term" value="F:zinc ion binding"/>
    <property type="evidence" value="ECO:0007669"/>
    <property type="project" value="UniProtKB-KW"/>
</dbReference>
<dbReference type="PANTHER" id="PTHR47519">
    <property type="entry name" value="NUCLEAR HORMONE RECEPTOR FAMILY MEMBER NHR-31-RELATED"/>
    <property type="match status" value="1"/>
</dbReference>
<keyword evidence="3" id="KW-0479">Metal-binding</keyword>
<dbReference type="InterPro" id="IPR052496">
    <property type="entry name" value="Orphan_Nuclear_Rcpt"/>
</dbReference>
<dbReference type="Gene3D" id="3.30.50.10">
    <property type="entry name" value="Erythroid Transcription Factor GATA-1, subunit A"/>
    <property type="match status" value="1"/>
</dbReference>
<dbReference type="Pfam" id="PF00104">
    <property type="entry name" value="Hormone_recep"/>
    <property type="match status" value="1"/>
</dbReference>
<dbReference type="GO" id="GO:0000978">
    <property type="term" value="F:RNA polymerase II cis-regulatory region sequence-specific DNA binding"/>
    <property type="evidence" value="ECO:0007669"/>
    <property type="project" value="InterPro"/>
</dbReference>
<feature type="compositionally biased region" description="Low complexity" evidence="12">
    <location>
        <begin position="524"/>
        <end position="540"/>
    </location>
</feature>
<evidence type="ECO:0000313" key="16">
    <source>
        <dbReference type="Proteomes" id="UP000274131"/>
    </source>
</evidence>
<dbReference type="GO" id="GO:0005634">
    <property type="term" value="C:nucleus"/>
    <property type="evidence" value="ECO:0007669"/>
    <property type="project" value="UniProtKB-SubCell"/>
</dbReference>
<dbReference type="GO" id="GO:0003700">
    <property type="term" value="F:DNA-binding transcription factor activity"/>
    <property type="evidence" value="ECO:0007669"/>
    <property type="project" value="InterPro"/>
</dbReference>
<feature type="domain" description="NR LBD" evidence="14">
    <location>
        <begin position="103"/>
        <end position="364"/>
    </location>
</feature>
<reference evidence="17" key="1">
    <citation type="submission" date="2017-02" db="UniProtKB">
        <authorList>
            <consortium name="WormBaseParasite"/>
        </authorList>
    </citation>
    <scope>IDENTIFICATION</scope>
</reference>
<feature type="region of interest" description="Disordered" evidence="12">
    <location>
        <begin position="510"/>
        <end position="540"/>
    </location>
</feature>
<keyword evidence="5" id="KW-0862">Zinc</keyword>
<dbReference type="PANTHER" id="PTHR47519:SF4">
    <property type="entry name" value="NUCLEAR HORMONE RECEPTOR FAMILY"/>
    <property type="match status" value="1"/>
</dbReference>
<evidence type="ECO:0000256" key="12">
    <source>
        <dbReference type="SAM" id="MobiDB-lite"/>
    </source>
</evidence>
<dbReference type="CDD" id="cd06157">
    <property type="entry name" value="NR_LBD"/>
    <property type="match status" value="1"/>
</dbReference>
<dbReference type="OrthoDB" id="5854198at2759"/>
<keyword evidence="9" id="KW-0675">Receptor</keyword>
<dbReference type="Pfam" id="PF00105">
    <property type="entry name" value="zf-C4"/>
    <property type="match status" value="1"/>
</dbReference>
<dbReference type="SMART" id="SM00399">
    <property type="entry name" value="ZnF_C4"/>
    <property type="match status" value="1"/>
</dbReference>
<evidence type="ECO:0000256" key="11">
    <source>
        <dbReference type="ARBA" id="ARBA00037512"/>
    </source>
</evidence>
<dbReference type="InterPro" id="IPR013088">
    <property type="entry name" value="Znf_NHR/GATA"/>
</dbReference>
<evidence type="ECO:0000256" key="5">
    <source>
        <dbReference type="ARBA" id="ARBA00022833"/>
    </source>
</evidence>
<evidence type="ECO:0000256" key="2">
    <source>
        <dbReference type="ARBA" id="ARBA00005993"/>
    </source>
</evidence>
<organism evidence="17">
    <name type="scientific">Enterobius vermicularis</name>
    <name type="common">Human pinworm</name>
    <dbReference type="NCBI Taxonomy" id="51028"/>
    <lineage>
        <taxon>Eukaryota</taxon>
        <taxon>Metazoa</taxon>
        <taxon>Ecdysozoa</taxon>
        <taxon>Nematoda</taxon>
        <taxon>Chromadorea</taxon>
        <taxon>Rhabditida</taxon>
        <taxon>Spirurina</taxon>
        <taxon>Oxyuridomorpha</taxon>
        <taxon>Oxyuroidea</taxon>
        <taxon>Oxyuridae</taxon>
        <taxon>Enterobius</taxon>
    </lineage>
</organism>
<comment type="subcellular location">
    <subcellularLocation>
        <location evidence="1">Nucleus</location>
    </subcellularLocation>
</comment>
<comment type="similarity">
    <text evidence="2">Belongs to the nuclear hormone receptor family.</text>
</comment>
<proteinExistence type="inferred from homology"/>
<dbReference type="WBParaSite" id="EVEC_0000733201-mRNA-1">
    <property type="protein sequence ID" value="EVEC_0000733201-mRNA-1"/>
    <property type="gene ID" value="EVEC_0000733201"/>
</dbReference>
<comment type="function">
    <text evidence="11">Orphan nuclear receptor.</text>
</comment>
<accession>A0A0N4VA50</accession>
<dbReference type="CDD" id="cd06960">
    <property type="entry name" value="NR_DBD_HNF4A"/>
    <property type="match status" value="1"/>
</dbReference>